<dbReference type="Pfam" id="PF01521">
    <property type="entry name" value="Fe-S_biosyn"/>
    <property type="match status" value="1"/>
</dbReference>
<feature type="domain" description="Core" evidence="2">
    <location>
        <begin position="1"/>
        <end position="91"/>
    </location>
</feature>
<keyword evidence="4" id="KW-1185">Reference proteome</keyword>
<dbReference type="AlphaFoldDB" id="A0A235FBS5"/>
<dbReference type="SUPFAM" id="SSF89360">
    <property type="entry name" value="HesB-like domain"/>
    <property type="match status" value="1"/>
</dbReference>
<evidence type="ECO:0000256" key="1">
    <source>
        <dbReference type="ARBA" id="ARBA00006718"/>
    </source>
</evidence>
<dbReference type="OrthoDB" id="1645729at2"/>
<dbReference type="Proteomes" id="UP000215059">
    <property type="component" value="Unassembled WGS sequence"/>
</dbReference>
<dbReference type="InterPro" id="IPR008326">
    <property type="entry name" value="PdhI-like"/>
</dbReference>
<comment type="similarity">
    <text evidence="1">Belongs to the HesB/IscA family.</text>
</comment>
<organism evidence="3 4">
    <name type="scientific">Fictibacillus aquaticus</name>
    <dbReference type="NCBI Taxonomy" id="2021314"/>
    <lineage>
        <taxon>Bacteria</taxon>
        <taxon>Bacillati</taxon>
        <taxon>Bacillota</taxon>
        <taxon>Bacilli</taxon>
        <taxon>Bacillales</taxon>
        <taxon>Fictibacillaceae</taxon>
        <taxon>Fictibacillus</taxon>
    </lineage>
</organism>
<reference evidence="3 4" key="1">
    <citation type="submission" date="2017-07" db="EMBL/GenBank/DDBJ databases">
        <title>Fictibacillus sp. nov. GDSW-R2A3 Genome sequencing and assembly.</title>
        <authorList>
            <person name="Mayilraj S."/>
        </authorList>
    </citation>
    <scope>NUCLEOTIDE SEQUENCE [LARGE SCALE GENOMIC DNA]</scope>
    <source>
        <strain evidence="3 4">GDSW-R2A3</strain>
    </source>
</reference>
<comment type="caution">
    <text evidence="3">The sequence shown here is derived from an EMBL/GenBank/DDBJ whole genome shotgun (WGS) entry which is preliminary data.</text>
</comment>
<dbReference type="EMBL" id="NOII01000001">
    <property type="protein sequence ID" value="OYD58731.1"/>
    <property type="molecule type" value="Genomic_DNA"/>
</dbReference>
<dbReference type="InterPro" id="IPR035903">
    <property type="entry name" value="HesB-like_dom_sf"/>
</dbReference>
<protein>
    <recommendedName>
        <fullName evidence="2">Core domain-containing protein</fullName>
    </recommendedName>
</protein>
<dbReference type="PIRSF" id="PIRSF034852">
    <property type="entry name" value="UCP034852"/>
    <property type="match status" value="1"/>
</dbReference>
<accession>A0A235FBS5</accession>
<gene>
    <name evidence="3" type="ORF">CGZ90_02180</name>
</gene>
<dbReference type="RefSeq" id="WP_094250692.1">
    <property type="nucleotide sequence ID" value="NZ_JBHLXL010000001.1"/>
</dbReference>
<sequence length="98" mass="11216">MELHVSKKAAETLKNELQNSPGNCVRFFVRLGGCSTVQSGFSLGVAKDEPKHPGPQMKDSGTGLTFYIEQEDEWFFDSHSLYVEYDEKEETIIYEYEK</sequence>
<evidence type="ECO:0000313" key="4">
    <source>
        <dbReference type="Proteomes" id="UP000215059"/>
    </source>
</evidence>
<name>A0A235FBS5_9BACL</name>
<dbReference type="InterPro" id="IPR000361">
    <property type="entry name" value="ATAP_core_dom"/>
</dbReference>
<evidence type="ECO:0000313" key="3">
    <source>
        <dbReference type="EMBL" id="OYD58731.1"/>
    </source>
</evidence>
<proteinExistence type="inferred from homology"/>
<evidence type="ECO:0000259" key="2">
    <source>
        <dbReference type="Pfam" id="PF01521"/>
    </source>
</evidence>